<keyword evidence="3" id="KW-1185">Reference proteome</keyword>
<organism evidence="2 3">
    <name type="scientific">Vagococcus hydrophili</name>
    <dbReference type="NCBI Taxonomy" id="2714947"/>
    <lineage>
        <taxon>Bacteria</taxon>
        <taxon>Bacillati</taxon>
        <taxon>Bacillota</taxon>
        <taxon>Bacilli</taxon>
        <taxon>Lactobacillales</taxon>
        <taxon>Enterococcaceae</taxon>
        <taxon>Vagococcus</taxon>
    </lineage>
</organism>
<proteinExistence type="predicted"/>
<evidence type="ECO:0000313" key="2">
    <source>
        <dbReference type="EMBL" id="QIL47228.1"/>
    </source>
</evidence>
<keyword evidence="1" id="KW-1133">Transmembrane helix</keyword>
<name>A0A6G8AQ72_9ENTE</name>
<gene>
    <name evidence="2" type="ORF">G7082_01125</name>
</gene>
<dbReference type="EMBL" id="CP049887">
    <property type="protein sequence ID" value="QIL47228.1"/>
    <property type="molecule type" value="Genomic_DNA"/>
</dbReference>
<protein>
    <submittedName>
        <fullName evidence="2">Uncharacterized protein</fullName>
    </submittedName>
</protein>
<dbReference type="Proteomes" id="UP000501747">
    <property type="component" value="Chromosome"/>
</dbReference>
<keyword evidence="1" id="KW-0812">Transmembrane</keyword>
<keyword evidence="1" id="KW-0472">Membrane</keyword>
<sequence length="176" mass="19751">MEFLSLGLIIMGIILIVLAIKTGLSLFKQPAIFDSSKDEFLEISQSGEYDVWAKAKVRVINNLGEVQPSFINVDTEEEVVLNRNLMKMTATGIEYASLKLFNFYAETGFYYFRQIEGSSLGSIENVISGILTYKEDNPVSFIVKKRQPNWQFFAFILLCIAGPMLVIGGIILNFAV</sequence>
<dbReference type="KEGG" id="vhy:G7082_01125"/>
<evidence type="ECO:0000256" key="1">
    <source>
        <dbReference type="SAM" id="Phobius"/>
    </source>
</evidence>
<feature type="transmembrane region" description="Helical" evidence="1">
    <location>
        <begin position="152"/>
        <end position="175"/>
    </location>
</feature>
<accession>A0A6G8AQ72</accession>
<feature type="transmembrane region" description="Helical" evidence="1">
    <location>
        <begin position="6"/>
        <end position="27"/>
    </location>
</feature>
<dbReference type="AlphaFoldDB" id="A0A6G8AQ72"/>
<reference evidence="2 3" key="1">
    <citation type="submission" date="2020-03" db="EMBL/GenBank/DDBJ databases">
        <title>Vagococcus sp. nov., isolated from beetles.</title>
        <authorList>
            <person name="Hyun D.-W."/>
            <person name="Bae J.-W."/>
        </authorList>
    </citation>
    <scope>NUCLEOTIDE SEQUENCE [LARGE SCALE GENOMIC DNA]</scope>
    <source>
        <strain evidence="2 3">HDW17B</strain>
    </source>
</reference>
<dbReference type="RefSeq" id="WP_166033340.1">
    <property type="nucleotide sequence ID" value="NZ_CP049887.1"/>
</dbReference>
<evidence type="ECO:0000313" key="3">
    <source>
        <dbReference type="Proteomes" id="UP000501747"/>
    </source>
</evidence>